<keyword evidence="3" id="KW-1185">Reference proteome</keyword>
<dbReference type="AlphaFoldDB" id="A0A9N9K2J4"/>
<comment type="caution">
    <text evidence="2">The sequence shown here is derived from an EMBL/GenBank/DDBJ whole genome shotgun (WGS) entry which is preliminary data.</text>
</comment>
<dbReference type="EMBL" id="CAJVPY010044346">
    <property type="protein sequence ID" value="CAG8808884.1"/>
    <property type="molecule type" value="Genomic_DNA"/>
</dbReference>
<protein>
    <submittedName>
        <fullName evidence="2">20149_t:CDS:1</fullName>
    </submittedName>
</protein>
<dbReference type="Proteomes" id="UP000789405">
    <property type="component" value="Unassembled WGS sequence"/>
</dbReference>
<name>A0A9N9K2J4_9GLOM</name>
<feature type="non-terminal residue" evidence="2">
    <location>
        <position position="87"/>
    </location>
</feature>
<reference evidence="2" key="1">
    <citation type="submission" date="2021-06" db="EMBL/GenBank/DDBJ databases">
        <authorList>
            <person name="Kallberg Y."/>
            <person name="Tangrot J."/>
            <person name="Rosling A."/>
        </authorList>
    </citation>
    <scope>NUCLEOTIDE SEQUENCE</scope>
    <source>
        <strain evidence="2">MA453B</strain>
    </source>
</reference>
<proteinExistence type="predicted"/>
<evidence type="ECO:0000313" key="2">
    <source>
        <dbReference type="EMBL" id="CAG8808884.1"/>
    </source>
</evidence>
<organism evidence="2 3">
    <name type="scientific">Dentiscutata erythropus</name>
    <dbReference type="NCBI Taxonomy" id="1348616"/>
    <lineage>
        <taxon>Eukaryota</taxon>
        <taxon>Fungi</taxon>
        <taxon>Fungi incertae sedis</taxon>
        <taxon>Mucoromycota</taxon>
        <taxon>Glomeromycotina</taxon>
        <taxon>Glomeromycetes</taxon>
        <taxon>Diversisporales</taxon>
        <taxon>Gigasporaceae</taxon>
        <taxon>Dentiscutata</taxon>
    </lineage>
</organism>
<accession>A0A9N9K2J4</accession>
<evidence type="ECO:0000313" key="3">
    <source>
        <dbReference type="Proteomes" id="UP000789405"/>
    </source>
</evidence>
<feature type="compositionally biased region" description="Polar residues" evidence="1">
    <location>
        <begin position="71"/>
        <end position="87"/>
    </location>
</feature>
<feature type="region of interest" description="Disordered" evidence="1">
    <location>
        <begin position="63"/>
        <end position="87"/>
    </location>
</feature>
<sequence>MLDITKVNLDKLMNTILAFKNCEDNYMNPNNANFSVNNIDIIGSNGNRTSEVEMFEPLNTYRTSEVETFEPPNTSKPSKTSNTPDTN</sequence>
<gene>
    <name evidence="2" type="ORF">DERYTH_LOCUS24981</name>
</gene>
<evidence type="ECO:0000256" key="1">
    <source>
        <dbReference type="SAM" id="MobiDB-lite"/>
    </source>
</evidence>